<gene>
    <name evidence="1" type="ORF">llap_7385</name>
</gene>
<dbReference type="EMBL" id="KZ506006">
    <property type="protein sequence ID" value="PKU42317.1"/>
    <property type="molecule type" value="Genomic_DNA"/>
</dbReference>
<evidence type="ECO:0000313" key="1">
    <source>
        <dbReference type="EMBL" id="PKU42317.1"/>
    </source>
</evidence>
<keyword evidence="2" id="KW-1185">Reference proteome</keyword>
<dbReference type="Proteomes" id="UP000233556">
    <property type="component" value="Unassembled WGS sequence"/>
</dbReference>
<reference evidence="2" key="2">
    <citation type="submission" date="2017-12" db="EMBL/GenBank/DDBJ databases">
        <title>Genome sequence of the Bar-tailed Godwit (Limosa lapponica baueri).</title>
        <authorList>
            <person name="Lima N.C.B."/>
            <person name="Parody-Merino A.M."/>
            <person name="Battley P.F."/>
            <person name="Fidler A.E."/>
            <person name="Prosdocimi F."/>
        </authorList>
    </citation>
    <scope>NUCLEOTIDE SEQUENCE [LARGE SCALE GENOMIC DNA]</scope>
</reference>
<protein>
    <submittedName>
        <fullName evidence="1">Uncharacterized protein</fullName>
    </submittedName>
</protein>
<reference evidence="2" key="1">
    <citation type="submission" date="2017-11" db="EMBL/GenBank/DDBJ databases">
        <authorList>
            <person name="Lima N.C."/>
            <person name="Parody-Merino A.M."/>
            <person name="Battley P.F."/>
            <person name="Fidler A.E."/>
            <person name="Prosdocimi F."/>
        </authorList>
    </citation>
    <scope>NUCLEOTIDE SEQUENCE [LARGE SCALE GENOMIC DNA]</scope>
</reference>
<organism evidence="1 2">
    <name type="scientific">Limosa lapponica baueri</name>
    <dbReference type="NCBI Taxonomy" id="1758121"/>
    <lineage>
        <taxon>Eukaryota</taxon>
        <taxon>Metazoa</taxon>
        <taxon>Chordata</taxon>
        <taxon>Craniata</taxon>
        <taxon>Vertebrata</taxon>
        <taxon>Euteleostomi</taxon>
        <taxon>Archelosauria</taxon>
        <taxon>Archosauria</taxon>
        <taxon>Dinosauria</taxon>
        <taxon>Saurischia</taxon>
        <taxon>Theropoda</taxon>
        <taxon>Coelurosauria</taxon>
        <taxon>Aves</taxon>
        <taxon>Neognathae</taxon>
        <taxon>Neoaves</taxon>
        <taxon>Charadriiformes</taxon>
        <taxon>Scolopacidae</taxon>
        <taxon>Limosa</taxon>
    </lineage>
</organism>
<dbReference type="AlphaFoldDB" id="A0A2I0U8D2"/>
<evidence type="ECO:0000313" key="2">
    <source>
        <dbReference type="Proteomes" id="UP000233556"/>
    </source>
</evidence>
<accession>A0A2I0U8D2</accession>
<sequence length="69" mass="8118">MVLIKDFNNHDIYCRDNATGFKQPRFLVSTDDNCLTLVVKEMIRGDILLDLTFINRLIKDETLMNKQEK</sequence>
<proteinExistence type="predicted"/>
<name>A0A2I0U8D2_LIMLA</name>